<accession>A0A2S5GQJ3</accession>
<evidence type="ECO:0000313" key="5">
    <source>
        <dbReference type="EMBL" id="PPA75370.1"/>
    </source>
</evidence>
<dbReference type="SUPFAM" id="SSF47226">
    <property type="entry name" value="Histidine-containing phosphotransfer domain, HPT domain"/>
    <property type="match status" value="1"/>
</dbReference>
<name>A0A2S5GQJ3_9BURK</name>
<dbReference type="PROSITE" id="PS50894">
    <property type="entry name" value="HPT"/>
    <property type="match status" value="1"/>
</dbReference>
<dbReference type="Gene3D" id="1.20.120.160">
    <property type="entry name" value="HPT domain"/>
    <property type="match status" value="1"/>
</dbReference>
<dbReference type="OrthoDB" id="8665571at2"/>
<dbReference type="InterPro" id="IPR008207">
    <property type="entry name" value="Sig_transdc_His_kin_Hpt_dom"/>
</dbReference>
<protein>
    <recommendedName>
        <fullName evidence="4">HPt domain-containing protein</fullName>
    </recommendedName>
</protein>
<evidence type="ECO:0000256" key="3">
    <source>
        <dbReference type="SAM" id="MobiDB-lite"/>
    </source>
</evidence>
<dbReference type="Proteomes" id="UP000239990">
    <property type="component" value="Unassembled WGS sequence"/>
</dbReference>
<dbReference type="InterPro" id="IPR036641">
    <property type="entry name" value="HPT_dom_sf"/>
</dbReference>
<reference evidence="5 6" key="1">
    <citation type="submission" date="2018-02" db="EMBL/GenBank/DDBJ databases">
        <title>Draft Genome of Achromobacter spanius stain 6.</title>
        <authorList>
            <person name="Gunasekera T.S."/>
            <person name="Radwan O."/>
            <person name="Ruiz O.N."/>
        </authorList>
    </citation>
    <scope>NUCLEOTIDE SEQUENCE [LARGE SCALE GENOMIC DNA]</scope>
    <source>
        <strain evidence="5 6">6</strain>
    </source>
</reference>
<dbReference type="EMBL" id="PREU01000006">
    <property type="protein sequence ID" value="PPA75370.1"/>
    <property type="molecule type" value="Genomic_DNA"/>
</dbReference>
<feature type="domain" description="HPt" evidence="4">
    <location>
        <begin position="88"/>
        <end position="187"/>
    </location>
</feature>
<feature type="modified residue" description="Phosphohistidine" evidence="2">
    <location>
        <position position="127"/>
    </location>
</feature>
<dbReference type="GO" id="GO:0004672">
    <property type="term" value="F:protein kinase activity"/>
    <property type="evidence" value="ECO:0007669"/>
    <property type="project" value="UniProtKB-ARBA"/>
</dbReference>
<evidence type="ECO:0000256" key="2">
    <source>
        <dbReference type="PROSITE-ProRule" id="PRU00110"/>
    </source>
</evidence>
<feature type="compositionally biased region" description="Basic and acidic residues" evidence="3">
    <location>
        <begin position="1"/>
        <end position="10"/>
    </location>
</feature>
<evidence type="ECO:0000256" key="1">
    <source>
        <dbReference type="ARBA" id="ARBA00023012"/>
    </source>
</evidence>
<organism evidence="5 6">
    <name type="scientific">Achromobacter spanius</name>
    <dbReference type="NCBI Taxonomy" id="217203"/>
    <lineage>
        <taxon>Bacteria</taxon>
        <taxon>Pseudomonadati</taxon>
        <taxon>Pseudomonadota</taxon>
        <taxon>Betaproteobacteria</taxon>
        <taxon>Burkholderiales</taxon>
        <taxon>Alcaligenaceae</taxon>
        <taxon>Achromobacter</taxon>
    </lineage>
</organism>
<dbReference type="Pfam" id="PF01627">
    <property type="entry name" value="Hpt"/>
    <property type="match status" value="1"/>
</dbReference>
<keyword evidence="2" id="KW-0597">Phosphoprotein</keyword>
<keyword evidence="1" id="KW-0902">Two-component regulatory system</keyword>
<dbReference type="AlphaFoldDB" id="A0A2S5GQJ3"/>
<dbReference type="CDD" id="cd00088">
    <property type="entry name" value="HPT"/>
    <property type="match status" value="1"/>
</dbReference>
<evidence type="ECO:0000313" key="6">
    <source>
        <dbReference type="Proteomes" id="UP000239990"/>
    </source>
</evidence>
<dbReference type="GO" id="GO:0000160">
    <property type="term" value="P:phosphorelay signal transduction system"/>
    <property type="evidence" value="ECO:0007669"/>
    <property type="project" value="UniProtKB-KW"/>
</dbReference>
<comment type="caution">
    <text evidence="5">The sequence shown here is derived from an EMBL/GenBank/DDBJ whole genome shotgun (WGS) entry which is preliminary data.</text>
</comment>
<evidence type="ECO:0000259" key="4">
    <source>
        <dbReference type="PROSITE" id="PS50894"/>
    </source>
</evidence>
<gene>
    <name evidence="5" type="ORF">C4E15_14795</name>
</gene>
<proteinExistence type="predicted"/>
<feature type="region of interest" description="Disordered" evidence="3">
    <location>
        <begin position="1"/>
        <end position="77"/>
    </location>
</feature>
<sequence>MRNVPAHESDVSPSRRARFRDYRRLMRGETGPVSKPMNKNNNEDPARPASPNGASPPTNGGRPPIASSTAQRRHERRVRTITDLTGADPARVRALAHAFVKANDIDMLRLCELHARDDRPALRQLAHRIKGAAQMTGDAQLSRLCSVLSEACAAPVSHALSLDAIVEQLGDALLEFGASCQRMAKEAKSS</sequence>